<comment type="similarity">
    <text evidence="2 8">Belongs to the SRP14 family.</text>
</comment>
<protein>
    <recommendedName>
        <fullName evidence="3 8">Signal recognition particle 14 kDa protein</fullName>
        <shortName evidence="8">SRP14</shortName>
    </recommendedName>
</protein>
<evidence type="ECO:0000256" key="7">
    <source>
        <dbReference type="ARBA" id="ARBA00023274"/>
    </source>
</evidence>
<evidence type="ECO:0000256" key="5">
    <source>
        <dbReference type="ARBA" id="ARBA00022884"/>
    </source>
</evidence>
<dbReference type="OrthoDB" id="19209at2759"/>
<dbReference type="InterPro" id="IPR009018">
    <property type="entry name" value="Signal_recog_particle_SRP9/14"/>
</dbReference>
<sequence length="137" mass="15250">MLIENNETFLSEMTKLFNTNQTKGGSLYITMKRLEPKDLKLKRKAEMAKASTKKKKVLPKKAVKRVKQTTSQSSSSSAASSQPSENKCLIRVHNSKRKISTIVSARDAYANLIKGNLYGLKKKDTKKKSGSKAKATQ</sequence>
<dbReference type="GO" id="GO:0005786">
    <property type="term" value="C:signal recognition particle, endoplasmic reticulum targeting"/>
    <property type="evidence" value="ECO:0007669"/>
    <property type="project" value="UniProtKB-UniRule"/>
</dbReference>
<dbReference type="EMBL" id="CAJPIZ010031921">
    <property type="protein sequence ID" value="CAG2120177.1"/>
    <property type="molecule type" value="Genomic_DNA"/>
</dbReference>
<dbReference type="GO" id="GO:0006614">
    <property type="term" value="P:SRP-dependent cotranslational protein targeting to membrane"/>
    <property type="evidence" value="ECO:0007669"/>
    <property type="project" value="UniProtKB-UniRule"/>
</dbReference>
<dbReference type="GO" id="GO:0030942">
    <property type="term" value="F:endoplasmic reticulum signal peptide binding"/>
    <property type="evidence" value="ECO:0007669"/>
    <property type="project" value="UniProtKB-UniRule"/>
</dbReference>
<evidence type="ECO:0000256" key="4">
    <source>
        <dbReference type="ARBA" id="ARBA00022490"/>
    </source>
</evidence>
<comment type="subcellular location">
    <subcellularLocation>
        <location evidence="1 8">Cytoplasm</location>
    </subcellularLocation>
</comment>
<dbReference type="InterPro" id="IPR003210">
    <property type="entry name" value="Signal_recog_particle_SRP14"/>
</dbReference>
<keyword evidence="6 8" id="KW-0733">Signal recognition particle</keyword>
<feature type="region of interest" description="Disordered" evidence="9">
    <location>
        <begin position="40"/>
        <end position="89"/>
    </location>
</feature>
<evidence type="ECO:0000256" key="6">
    <source>
        <dbReference type="ARBA" id="ARBA00023135"/>
    </source>
</evidence>
<comment type="function">
    <text evidence="8">Component of the signal recognition particle (SRP) complex, a ribonucleoprotein complex that mediates the cotranslational targeting of secretory and membrane proteins to the endoplasmic reticulum (ER). SRP9 together with SRP14 and the Alu portion of the SRP RNA, constitutes the elongation arrest domain of SRP. The complex of SRP9 and SRP14 is required for SRP RNA binding.</text>
</comment>
<keyword evidence="4 8" id="KW-0963">Cytoplasm</keyword>
<dbReference type="GO" id="GO:0008312">
    <property type="term" value="F:7S RNA binding"/>
    <property type="evidence" value="ECO:0007669"/>
    <property type="project" value="UniProtKB-UniRule"/>
</dbReference>
<dbReference type="Gene3D" id="3.30.720.10">
    <property type="entry name" value="Signal recognition particle alu RNA binding heterodimer, srp9/1"/>
    <property type="match status" value="1"/>
</dbReference>
<dbReference type="SUPFAM" id="SSF54762">
    <property type="entry name" value="Signal recognition particle alu RNA binding heterodimer, SRP9/14"/>
    <property type="match status" value="1"/>
</dbReference>
<dbReference type="Pfam" id="PF02290">
    <property type="entry name" value="SRP14"/>
    <property type="match status" value="1"/>
</dbReference>
<reference evidence="10" key="1">
    <citation type="submission" date="2020-11" db="EMBL/GenBank/DDBJ databases">
        <authorList>
            <person name="Tran Van P."/>
        </authorList>
    </citation>
    <scope>NUCLEOTIDE SEQUENCE</scope>
</reference>
<dbReference type="AlphaFoldDB" id="A0A7R9QGF0"/>
<proteinExistence type="inferred from homology"/>
<feature type="compositionally biased region" description="Low complexity" evidence="9">
    <location>
        <begin position="71"/>
        <end position="84"/>
    </location>
</feature>
<gene>
    <name evidence="10" type="ORF">OSB1V03_LOCUS20124</name>
</gene>
<evidence type="ECO:0000256" key="9">
    <source>
        <dbReference type="SAM" id="MobiDB-lite"/>
    </source>
</evidence>
<accession>A0A7R9QGF0</accession>
<keyword evidence="5 8" id="KW-0694">RNA-binding</keyword>
<dbReference type="Proteomes" id="UP000759131">
    <property type="component" value="Unassembled WGS sequence"/>
</dbReference>
<evidence type="ECO:0000256" key="1">
    <source>
        <dbReference type="ARBA" id="ARBA00004496"/>
    </source>
</evidence>
<evidence type="ECO:0000256" key="8">
    <source>
        <dbReference type="RuleBase" id="RU368100"/>
    </source>
</evidence>
<dbReference type="EMBL" id="OC886496">
    <property type="protein sequence ID" value="CAD7644613.1"/>
    <property type="molecule type" value="Genomic_DNA"/>
</dbReference>
<keyword evidence="7 8" id="KW-0687">Ribonucleoprotein</keyword>
<feature type="compositionally biased region" description="Basic residues" evidence="9">
    <location>
        <begin position="51"/>
        <end position="67"/>
    </location>
</feature>
<name>A0A7R9QGF0_9ACAR</name>
<keyword evidence="11" id="KW-1185">Reference proteome</keyword>
<comment type="subunit">
    <text evidence="8">Heterodimer with SRP9; binds RNA as heterodimer. Component of a signal recognition particle (SRP) complex that consists of a 7SL RNA molecule of 300 nucleotides and six protein subunits: SRP72, SRP68, SRP54, SRP19, SRP14 and SRP9.</text>
</comment>
<dbReference type="PANTHER" id="PTHR12013">
    <property type="entry name" value="SIGNAL RECOGNITION PARTICLE 14 KD PROTEIN"/>
    <property type="match status" value="1"/>
</dbReference>
<evidence type="ECO:0000256" key="3">
    <source>
        <dbReference type="ARBA" id="ARBA00017926"/>
    </source>
</evidence>
<evidence type="ECO:0000256" key="2">
    <source>
        <dbReference type="ARBA" id="ARBA00010349"/>
    </source>
</evidence>
<organism evidence="10">
    <name type="scientific">Medioppia subpectinata</name>
    <dbReference type="NCBI Taxonomy" id="1979941"/>
    <lineage>
        <taxon>Eukaryota</taxon>
        <taxon>Metazoa</taxon>
        <taxon>Ecdysozoa</taxon>
        <taxon>Arthropoda</taxon>
        <taxon>Chelicerata</taxon>
        <taxon>Arachnida</taxon>
        <taxon>Acari</taxon>
        <taxon>Acariformes</taxon>
        <taxon>Sarcoptiformes</taxon>
        <taxon>Oribatida</taxon>
        <taxon>Brachypylina</taxon>
        <taxon>Oppioidea</taxon>
        <taxon>Oppiidae</taxon>
        <taxon>Medioppia</taxon>
    </lineage>
</organism>
<evidence type="ECO:0000313" key="11">
    <source>
        <dbReference type="Proteomes" id="UP000759131"/>
    </source>
</evidence>
<evidence type="ECO:0000313" key="10">
    <source>
        <dbReference type="EMBL" id="CAD7644613.1"/>
    </source>
</evidence>